<protein>
    <recommendedName>
        <fullName evidence="3">DUF3489 domain-containing protein</fullName>
    </recommendedName>
</protein>
<dbReference type="AlphaFoldDB" id="A6WZ21"/>
<name>A6WZ21_BRUA4</name>
<dbReference type="PATRIC" id="fig|439375.7.peg.1582"/>
<dbReference type="EMBL" id="CP000758">
    <property type="protein sequence ID" value="ABS14225.1"/>
    <property type="molecule type" value="Genomic_DNA"/>
</dbReference>
<dbReference type="Pfam" id="PF11994">
    <property type="entry name" value="DUF3489"/>
    <property type="match status" value="1"/>
</dbReference>
<sequence>MTNLTSVEVSKLTAIVTGGVFHRSATRTEAVNRFQRVCDEAKIASPLIFLEKPFDIASAELSVAVSTCKSQVAEAPQSQLSFEENEAEVVNFSAARSLIRSSAIDLAIATKPQPKKEAKEPKEPTKREVMLDMVCSPEGATEAEICERIGWKACATTLKRAAKAANVTLRLERQKGAKSRFFGTRP</sequence>
<keyword evidence="2" id="KW-1185">Reference proteome</keyword>
<accession>A6WZ21</accession>
<dbReference type="HOGENOM" id="CLU_1453062_0_0_5"/>
<dbReference type="RefSeq" id="WP_012091563.1">
    <property type="nucleotide sequence ID" value="NC_009667.1"/>
</dbReference>
<reference evidence="1 2" key="1">
    <citation type="journal article" date="2011" name="J. Bacteriol.">
        <title>Genome of Ochrobactrum anthropi ATCC 49188 T, a versatile opportunistic pathogen and symbiont of several eukaryotic hosts.</title>
        <authorList>
            <person name="Chain P.S."/>
            <person name="Lang D.M."/>
            <person name="Comerci D.J."/>
            <person name="Malfatti S.A."/>
            <person name="Vergez L.M."/>
            <person name="Shin M."/>
            <person name="Ugalde R.A."/>
            <person name="Garcia E."/>
            <person name="Tolmasky M.E."/>
        </authorList>
    </citation>
    <scope>NUCLEOTIDE SEQUENCE [LARGE SCALE GENOMIC DNA]</scope>
    <source>
        <strain evidence="2">ATCC 49188 / DSM 6882 / CCUG 24695 / JCM 21032 / LMG 3331 / NBRC 15819 / NCTC 12168 / Alc 37</strain>
    </source>
</reference>
<dbReference type="KEGG" id="oan:Oant_1509"/>
<organism evidence="1 2">
    <name type="scientific">Brucella anthropi (strain ATCC 49188 / DSM 6882 / CCUG 24695 / JCM 21032 / LMG 3331 / NBRC 15819 / NCTC 12168 / Alc 37)</name>
    <name type="common">Ochrobactrum anthropi</name>
    <dbReference type="NCBI Taxonomy" id="439375"/>
    <lineage>
        <taxon>Bacteria</taxon>
        <taxon>Pseudomonadati</taxon>
        <taxon>Pseudomonadota</taxon>
        <taxon>Alphaproteobacteria</taxon>
        <taxon>Hyphomicrobiales</taxon>
        <taxon>Brucellaceae</taxon>
        <taxon>Brucella/Ochrobactrum group</taxon>
        <taxon>Brucella</taxon>
    </lineage>
</organism>
<evidence type="ECO:0000313" key="1">
    <source>
        <dbReference type="EMBL" id="ABS14225.1"/>
    </source>
</evidence>
<evidence type="ECO:0000313" key="2">
    <source>
        <dbReference type="Proteomes" id="UP000002301"/>
    </source>
</evidence>
<proteinExistence type="predicted"/>
<dbReference type="Proteomes" id="UP000002301">
    <property type="component" value="Chromosome 1"/>
</dbReference>
<dbReference type="InterPro" id="IPR021880">
    <property type="entry name" value="DUF3489"/>
</dbReference>
<evidence type="ECO:0008006" key="3">
    <source>
        <dbReference type="Google" id="ProtNLM"/>
    </source>
</evidence>
<gene>
    <name evidence="1" type="ordered locus">Oant_1509</name>
</gene>